<organism evidence="1 2">
    <name type="scientific">Desulfonema magnum</name>
    <dbReference type="NCBI Taxonomy" id="45655"/>
    <lineage>
        <taxon>Bacteria</taxon>
        <taxon>Pseudomonadati</taxon>
        <taxon>Thermodesulfobacteriota</taxon>
        <taxon>Desulfobacteria</taxon>
        <taxon>Desulfobacterales</taxon>
        <taxon>Desulfococcaceae</taxon>
        <taxon>Desulfonema</taxon>
    </lineage>
</organism>
<protein>
    <submittedName>
        <fullName evidence="1">Uncharacterized protein</fullName>
    </submittedName>
</protein>
<proteinExistence type="predicted"/>
<gene>
    <name evidence="1" type="ORF">dnm_007610</name>
</gene>
<accession>A0A975GKI8</accession>
<dbReference type="AlphaFoldDB" id="A0A975GKI8"/>
<dbReference type="Proteomes" id="UP000663722">
    <property type="component" value="Chromosome"/>
</dbReference>
<reference evidence="1" key="1">
    <citation type="journal article" date="2021" name="Microb. Physiol.">
        <title>Proteogenomic Insights into the Physiology of Marine, Sulfate-Reducing, Filamentous Desulfonema limicola and Desulfonema magnum.</title>
        <authorList>
            <person name="Schnaars V."/>
            <person name="Wohlbrand L."/>
            <person name="Scheve S."/>
            <person name="Hinrichs C."/>
            <person name="Reinhardt R."/>
            <person name="Rabus R."/>
        </authorList>
    </citation>
    <scope>NUCLEOTIDE SEQUENCE</scope>
    <source>
        <strain evidence="1">4be13</strain>
    </source>
</reference>
<evidence type="ECO:0000313" key="1">
    <source>
        <dbReference type="EMBL" id="QTA84761.1"/>
    </source>
</evidence>
<dbReference type="KEGG" id="dmm:dnm_007610"/>
<sequence length="73" mass="8129">MGYSDVSTGTSLLEQGKNVLLQFIIQPGKAPWGRHICGIRHAAALWRHIFAAWFASLLQNMPPSRGFAQARHD</sequence>
<evidence type="ECO:0000313" key="2">
    <source>
        <dbReference type="Proteomes" id="UP000663722"/>
    </source>
</evidence>
<name>A0A975GKI8_9BACT</name>
<keyword evidence="2" id="KW-1185">Reference proteome</keyword>
<dbReference type="EMBL" id="CP061800">
    <property type="protein sequence ID" value="QTA84761.1"/>
    <property type="molecule type" value="Genomic_DNA"/>
</dbReference>